<dbReference type="Gene3D" id="1.10.10.10">
    <property type="entry name" value="Winged helix-like DNA-binding domain superfamily/Winged helix DNA-binding domain"/>
    <property type="match status" value="1"/>
</dbReference>
<dbReference type="SUPFAM" id="SSF46894">
    <property type="entry name" value="C-terminal effector domain of the bipartite response regulators"/>
    <property type="match status" value="1"/>
</dbReference>
<reference evidence="5 6" key="1">
    <citation type="journal article" date="2016" name="Front. Microbiol.">
        <title>Fuerstia marisgermanicae gen. nov., sp. nov., an Unusual Member of the Phylum Planctomycetes from the German Wadden Sea.</title>
        <authorList>
            <person name="Kohn T."/>
            <person name="Heuer A."/>
            <person name="Jogler M."/>
            <person name="Vollmers J."/>
            <person name="Boedeker C."/>
            <person name="Bunk B."/>
            <person name="Rast P."/>
            <person name="Borchert D."/>
            <person name="Glockner I."/>
            <person name="Freese H.M."/>
            <person name="Klenk H.P."/>
            <person name="Overmann J."/>
            <person name="Kaster A.K."/>
            <person name="Rohde M."/>
            <person name="Wiegand S."/>
            <person name="Jogler C."/>
        </authorList>
    </citation>
    <scope>NUCLEOTIDE SEQUENCE [LARGE SCALE GENOMIC DNA]</scope>
    <source>
        <strain evidence="5 6">NH11</strain>
    </source>
</reference>
<organism evidence="5 6">
    <name type="scientific">Fuerstiella marisgermanici</name>
    <dbReference type="NCBI Taxonomy" id="1891926"/>
    <lineage>
        <taxon>Bacteria</taxon>
        <taxon>Pseudomonadati</taxon>
        <taxon>Planctomycetota</taxon>
        <taxon>Planctomycetia</taxon>
        <taxon>Planctomycetales</taxon>
        <taxon>Planctomycetaceae</taxon>
        <taxon>Fuerstiella</taxon>
    </lineage>
</organism>
<dbReference type="KEGG" id="fmr:Fuma_05254"/>
<dbReference type="GO" id="GO:0006355">
    <property type="term" value="P:regulation of DNA-templated transcription"/>
    <property type="evidence" value="ECO:0007669"/>
    <property type="project" value="InterPro"/>
</dbReference>
<dbReference type="SMART" id="SM00421">
    <property type="entry name" value="HTH_LUXR"/>
    <property type="match status" value="1"/>
</dbReference>
<protein>
    <submittedName>
        <fullName evidence="5">Transcriptional regulator</fullName>
    </submittedName>
</protein>
<gene>
    <name evidence="5" type="ORF">Fuma_05254</name>
</gene>
<dbReference type="InterPro" id="IPR036388">
    <property type="entry name" value="WH-like_DNA-bd_sf"/>
</dbReference>
<dbReference type="InterPro" id="IPR016032">
    <property type="entry name" value="Sig_transdc_resp-reg_C-effctor"/>
</dbReference>
<evidence type="ECO:0000256" key="2">
    <source>
        <dbReference type="ARBA" id="ARBA00023125"/>
    </source>
</evidence>
<name>A0A1P8WNI1_9PLAN</name>
<evidence type="ECO:0000313" key="6">
    <source>
        <dbReference type="Proteomes" id="UP000187735"/>
    </source>
</evidence>
<keyword evidence="2" id="KW-0238">DNA-binding</keyword>
<keyword evidence="3" id="KW-0804">Transcription</keyword>
<keyword evidence="1" id="KW-0805">Transcription regulation</keyword>
<dbReference type="InterPro" id="IPR000792">
    <property type="entry name" value="Tscrpt_reg_LuxR_C"/>
</dbReference>
<dbReference type="Pfam" id="PF00196">
    <property type="entry name" value="GerE"/>
    <property type="match status" value="1"/>
</dbReference>
<evidence type="ECO:0000313" key="5">
    <source>
        <dbReference type="EMBL" id="APZ95595.1"/>
    </source>
</evidence>
<sequence length="117" mass="13134">MQTLNEVAANGAGQSSNNRLNLLTPANPAKDLISTGEWCEIGHLLELSNRELDVARLLFEGMSREQIALALRKADGSCLSPETVRVYIDRLWRKLNVSNHMQLAIRLLRVQRLIQQG</sequence>
<dbReference type="AlphaFoldDB" id="A0A1P8WNI1"/>
<dbReference type="Proteomes" id="UP000187735">
    <property type="component" value="Chromosome"/>
</dbReference>
<dbReference type="STRING" id="1891926.Fuma_05254"/>
<dbReference type="CDD" id="cd06170">
    <property type="entry name" value="LuxR_C_like"/>
    <property type="match status" value="1"/>
</dbReference>
<dbReference type="PANTHER" id="PTHR44688:SF16">
    <property type="entry name" value="DNA-BINDING TRANSCRIPTIONAL ACTIVATOR DEVR_DOSR"/>
    <property type="match status" value="1"/>
</dbReference>
<feature type="domain" description="HTH luxR-type" evidence="4">
    <location>
        <begin position="40"/>
        <end position="111"/>
    </location>
</feature>
<evidence type="ECO:0000256" key="1">
    <source>
        <dbReference type="ARBA" id="ARBA00023015"/>
    </source>
</evidence>
<dbReference type="EMBL" id="CP017641">
    <property type="protein sequence ID" value="APZ95595.1"/>
    <property type="molecule type" value="Genomic_DNA"/>
</dbReference>
<dbReference type="OrthoDB" id="9797341at2"/>
<evidence type="ECO:0000256" key="3">
    <source>
        <dbReference type="ARBA" id="ARBA00023163"/>
    </source>
</evidence>
<dbReference type="RefSeq" id="WP_077026740.1">
    <property type="nucleotide sequence ID" value="NZ_CP017641.1"/>
</dbReference>
<accession>A0A1P8WNI1</accession>
<proteinExistence type="predicted"/>
<keyword evidence="6" id="KW-1185">Reference proteome</keyword>
<dbReference type="PROSITE" id="PS50043">
    <property type="entry name" value="HTH_LUXR_2"/>
    <property type="match status" value="1"/>
</dbReference>
<evidence type="ECO:0000259" key="4">
    <source>
        <dbReference type="PROSITE" id="PS50043"/>
    </source>
</evidence>
<dbReference type="PANTHER" id="PTHR44688">
    <property type="entry name" value="DNA-BINDING TRANSCRIPTIONAL ACTIVATOR DEVR_DOSR"/>
    <property type="match status" value="1"/>
</dbReference>
<dbReference type="GO" id="GO:0003677">
    <property type="term" value="F:DNA binding"/>
    <property type="evidence" value="ECO:0007669"/>
    <property type="project" value="UniProtKB-KW"/>
</dbReference>